<dbReference type="EMBL" id="UINC01024810">
    <property type="protein sequence ID" value="SVA99214.1"/>
    <property type="molecule type" value="Genomic_DNA"/>
</dbReference>
<reference evidence="1" key="1">
    <citation type="submission" date="2018-05" db="EMBL/GenBank/DDBJ databases">
        <authorList>
            <person name="Lanie J.A."/>
            <person name="Ng W.-L."/>
            <person name="Kazmierczak K.M."/>
            <person name="Andrzejewski T.M."/>
            <person name="Davidsen T.M."/>
            <person name="Wayne K.J."/>
            <person name="Tettelin H."/>
            <person name="Glass J.I."/>
            <person name="Rusch D."/>
            <person name="Podicherti R."/>
            <person name="Tsui H.-C.T."/>
            <person name="Winkler M.E."/>
        </authorList>
    </citation>
    <scope>NUCLEOTIDE SEQUENCE</scope>
</reference>
<proteinExistence type="predicted"/>
<gene>
    <name evidence="1" type="ORF">METZ01_LOCUS152068</name>
</gene>
<dbReference type="AlphaFoldDB" id="A0A382ACX1"/>
<protein>
    <submittedName>
        <fullName evidence="1">Uncharacterized protein</fullName>
    </submittedName>
</protein>
<name>A0A382ACX1_9ZZZZ</name>
<accession>A0A382ACX1</accession>
<evidence type="ECO:0000313" key="1">
    <source>
        <dbReference type="EMBL" id="SVA99214.1"/>
    </source>
</evidence>
<organism evidence="1">
    <name type="scientific">marine metagenome</name>
    <dbReference type="NCBI Taxonomy" id="408172"/>
    <lineage>
        <taxon>unclassified sequences</taxon>
        <taxon>metagenomes</taxon>
        <taxon>ecological metagenomes</taxon>
    </lineage>
</organism>
<feature type="non-terminal residue" evidence="1">
    <location>
        <position position="1"/>
    </location>
</feature>
<sequence>FKLIATCKLKSNGRLIEEKYNFLNIDVDIFYFIKEGEQCFFYDTETDSGLSIEEELEQDSDILPYKNVVTTFDLESRIFKDQEILFPTNIKNHLKELYGATYLIPDKQWRQNKRKNRYLIENDSVLLEVFRS</sequence>